<dbReference type="InterPro" id="IPR029044">
    <property type="entry name" value="Nucleotide-diphossugar_trans"/>
</dbReference>
<name>A0A1Q9YJH3_9FIRM</name>
<sequence>MNKVSPFFSIIIPAYNAEGVLPTMLDSIIAQSYVDFEVIIIDDCSSDGTVKIIKKYCQRDIRIRYLQRERNGGVSLARNDGIKMANGKYTLFWDADDWVNPICLETFHEYLSGERVDCVIAGTIEEYEGYRKELIPKFQIVQGKEALVPALIELEKKALVGYCSSKVFKTEIIKRYKIQFKKMPMNEDFEFTIEFLDYVNKVVIIDKAFYHYRLEQSDSLTKQYVKSFFGIHRKKISDFISYIDRNNPAYFEIAVETLRPIYLRYILSSVARTFSKNSEFDNNSRHKYVENIFNDDLLEKLSGKRHKVKINSEILYWTIIKRKTNLTIVYARVVVFIQSNMSYLFNRIKQIR</sequence>
<protein>
    <recommendedName>
        <fullName evidence="1">Glycosyltransferase 2-like domain-containing protein</fullName>
    </recommendedName>
</protein>
<dbReference type="GO" id="GO:0016758">
    <property type="term" value="F:hexosyltransferase activity"/>
    <property type="evidence" value="ECO:0007669"/>
    <property type="project" value="UniProtKB-ARBA"/>
</dbReference>
<dbReference type="Proteomes" id="UP000186758">
    <property type="component" value="Unassembled WGS sequence"/>
</dbReference>
<dbReference type="PANTHER" id="PTHR22916:SF3">
    <property type="entry name" value="UDP-GLCNAC:BETAGAL BETA-1,3-N-ACETYLGLUCOSAMINYLTRANSFERASE-LIKE PROTEIN 1"/>
    <property type="match status" value="1"/>
</dbReference>
<comment type="caution">
    <text evidence="2">The sequence shown here is derived from an EMBL/GenBank/DDBJ whole genome shotgun (WGS) entry which is preliminary data.</text>
</comment>
<dbReference type="AlphaFoldDB" id="A0A1Q9YJH3"/>
<dbReference type="InterPro" id="IPR001173">
    <property type="entry name" value="Glyco_trans_2-like"/>
</dbReference>
<evidence type="ECO:0000313" key="3">
    <source>
        <dbReference type="Proteomes" id="UP000186758"/>
    </source>
</evidence>
<feature type="domain" description="Glycosyltransferase 2-like" evidence="1">
    <location>
        <begin position="9"/>
        <end position="129"/>
    </location>
</feature>
<evidence type="ECO:0000313" key="2">
    <source>
        <dbReference type="EMBL" id="OLU44590.1"/>
    </source>
</evidence>
<organism evidence="2 3">
    <name type="scientific">Faecalibaculum rodentium</name>
    <dbReference type="NCBI Taxonomy" id="1702221"/>
    <lineage>
        <taxon>Bacteria</taxon>
        <taxon>Bacillati</taxon>
        <taxon>Bacillota</taxon>
        <taxon>Erysipelotrichia</taxon>
        <taxon>Erysipelotrichales</taxon>
        <taxon>Erysipelotrichaceae</taxon>
        <taxon>Faecalibaculum</taxon>
    </lineage>
</organism>
<dbReference type="Gene3D" id="3.90.550.10">
    <property type="entry name" value="Spore Coat Polysaccharide Biosynthesis Protein SpsA, Chain A"/>
    <property type="match status" value="1"/>
</dbReference>
<proteinExistence type="predicted"/>
<dbReference type="CDD" id="cd00761">
    <property type="entry name" value="Glyco_tranf_GTA_type"/>
    <property type="match status" value="1"/>
</dbReference>
<dbReference type="RefSeq" id="WP_075885615.1">
    <property type="nucleotide sequence ID" value="NZ_MPJZ01000063.1"/>
</dbReference>
<dbReference type="PANTHER" id="PTHR22916">
    <property type="entry name" value="GLYCOSYLTRANSFERASE"/>
    <property type="match status" value="1"/>
</dbReference>
<evidence type="ECO:0000259" key="1">
    <source>
        <dbReference type="Pfam" id="PF00535"/>
    </source>
</evidence>
<accession>A0A1Q9YJH3</accession>
<gene>
    <name evidence="2" type="ORF">BO223_07875</name>
</gene>
<dbReference type="EMBL" id="MPJZ01000063">
    <property type="protein sequence ID" value="OLU44590.1"/>
    <property type="molecule type" value="Genomic_DNA"/>
</dbReference>
<dbReference type="SUPFAM" id="SSF53448">
    <property type="entry name" value="Nucleotide-diphospho-sugar transferases"/>
    <property type="match status" value="1"/>
</dbReference>
<dbReference type="Pfam" id="PF00535">
    <property type="entry name" value="Glycos_transf_2"/>
    <property type="match status" value="1"/>
</dbReference>
<reference evidence="2 3" key="1">
    <citation type="submission" date="2016-11" db="EMBL/GenBank/DDBJ databases">
        <title>Description of two novel members of the family Erysipelotrichaceae: Ileibacterium lipovorans gen. nov., sp. nov. and Dubosiella newyorkensis, gen. nov., sp. nov.</title>
        <authorList>
            <person name="Cox L.M."/>
            <person name="Sohn J."/>
            <person name="Tyrrell K.L."/>
            <person name="Citron D.M."/>
            <person name="Lawson P.A."/>
            <person name="Patel N.B."/>
            <person name="Iizumi T."/>
            <person name="Perez-Perez G.I."/>
            <person name="Goldstein E.J."/>
            <person name="Blaser M.J."/>
        </authorList>
    </citation>
    <scope>NUCLEOTIDE SEQUENCE [LARGE SCALE GENOMIC DNA]</scope>
    <source>
        <strain evidence="2 3">NYU-BL-K8</strain>
    </source>
</reference>